<dbReference type="InParanoid" id="A0A2K1L3W8"/>
<protein>
    <submittedName>
        <fullName evidence="1 2">Uncharacterized protein</fullName>
    </submittedName>
</protein>
<dbReference type="EnsemblPlants" id="Pp3c2_32090V3.1">
    <property type="protein sequence ID" value="PAC:32936232.CDS.1"/>
    <property type="gene ID" value="Pp3c2_32090"/>
</dbReference>
<evidence type="ECO:0000313" key="2">
    <source>
        <dbReference type="EnsemblPlants" id="PAC:32936232.CDS.1"/>
    </source>
</evidence>
<dbReference type="EMBL" id="ABEU02000002">
    <property type="protein sequence ID" value="PNR60728.1"/>
    <property type="molecule type" value="Genomic_DNA"/>
</dbReference>
<organism evidence="1">
    <name type="scientific">Physcomitrium patens</name>
    <name type="common">Spreading-leaved earth moss</name>
    <name type="synonym">Physcomitrella patens</name>
    <dbReference type="NCBI Taxonomy" id="3218"/>
    <lineage>
        <taxon>Eukaryota</taxon>
        <taxon>Viridiplantae</taxon>
        <taxon>Streptophyta</taxon>
        <taxon>Embryophyta</taxon>
        <taxon>Bryophyta</taxon>
        <taxon>Bryophytina</taxon>
        <taxon>Bryopsida</taxon>
        <taxon>Funariidae</taxon>
        <taxon>Funariales</taxon>
        <taxon>Funariaceae</taxon>
        <taxon>Physcomitrium</taxon>
    </lineage>
</organism>
<gene>
    <name evidence="1" type="ORF">PHYPA_003521</name>
</gene>
<name>A0A2K1L3W8_PHYPA</name>
<dbReference type="Proteomes" id="UP000006727">
    <property type="component" value="Chromosome 2"/>
</dbReference>
<sequence>MQIIDSTWMNDVLTMGGTNVFAFIQDYWKPSRNPKGALDVELRHRMSWKSTSLR</sequence>
<evidence type="ECO:0000313" key="3">
    <source>
        <dbReference type="Proteomes" id="UP000006727"/>
    </source>
</evidence>
<reference evidence="2" key="3">
    <citation type="submission" date="2020-12" db="UniProtKB">
        <authorList>
            <consortium name="EnsemblPlants"/>
        </authorList>
    </citation>
    <scope>IDENTIFICATION</scope>
</reference>
<reference evidence="1 3" key="2">
    <citation type="journal article" date="2018" name="Plant J.">
        <title>The Physcomitrella patens chromosome-scale assembly reveals moss genome structure and evolution.</title>
        <authorList>
            <person name="Lang D."/>
            <person name="Ullrich K.K."/>
            <person name="Murat F."/>
            <person name="Fuchs J."/>
            <person name="Jenkins J."/>
            <person name="Haas F.B."/>
            <person name="Piednoel M."/>
            <person name="Gundlach H."/>
            <person name="Van Bel M."/>
            <person name="Meyberg R."/>
            <person name="Vives C."/>
            <person name="Morata J."/>
            <person name="Symeonidi A."/>
            <person name="Hiss M."/>
            <person name="Muchero W."/>
            <person name="Kamisugi Y."/>
            <person name="Saleh O."/>
            <person name="Blanc G."/>
            <person name="Decker E.L."/>
            <person name="van Gessel N."/>
            <person name="Grimwood J."/>
            <person name="Hayes R.D."/>
            <person name="Graham S.W."/>
            <person name="Gunter L.E."/>
            <person name="McDaniel S.F."/>
            <person name="Hoernstein S.N.W."/>
            <person name="Larsson A."/>
            <person name="Li F.W."/>
            <person name="Perroud P.F."/>
            <person name="Phillips J."/>
            <person name="Ranjan P."/>
            <person name="Rokshar D.S."/>
            <person name="Rothfels C.J."/>
            <person name="Schneider L."/>
            <person name="Shu S."/>
            <person name="Stevenson D.W."/>
            <person name="Thummler F."/>
            <person name="Tillich M."/>
            <person name="Villarreal Aguilar J.C."/>
            <person name="Widiez T."/>
            <person name="Wong G.K."/>
            <person name="Wymore A."/>
            <person name="Zhang Y."/>
            <person name="Zimmer A.D."/>
            <person name="Quatrano R.S."/>
            <person name="Mayer K.F.X."/>
            <person name="Goodstein D."/>
            <person name="Casacuberta J.M."/>
            <person name="Vandepoele K."/>
            <person name="Reski R."/>
            <person name="Cuming A.C."/>
            <person name="Tuskan G.A."/>
            <person name="Maumus F."/>
            <person name="Salse J."/>
            <person name="Schmutz J."/>
            <person name="Rensing S.A."/>
        </authorList>
    </citation>
    <scope>NUCLEOTIDE SEQUENCE [LARGE SCALE GENOMIC DNA]</scope>
    <source>
        <strain evidence="2 3">cv. Gransden 2004</strain>
    </source>
</reference>
<dbReference type="Gramene" id="Pp3c2_32090V3.1">
    <property type="protein sequence ID" value="PAC:32936232.CDS.1"/>
    <property type="gene ID" value="Pp3c2_32090"/>
</dbReference>
<proteinExistence type="predicted"/>
<keyword evidence="3" id="KW-1185">Reference proteome</keyword>
<evidence type="ECO:0000313" key="1">
    <source>
        <dbReference type="EMBL" id="PNR60728.1"/>
    </source>
</evidence>
<reference evidence="1 3" key="1">
    <citation type="journal article" date="2008" name="Science">
        <title>The Physcomitrella genome reveals evolutionary insights into the conquest of land by plants.</title>
        <authorList>
            <person name="Rensing S."/>
            <person name="Lang D."/>
            <person name="Zimmer A."/>
            <person name="Terry A."/>
            <person name="Salamov A."/>
            <person name="Shapiro H."/>
            <person name="Nishiyama T."/>
            <person name="Perroud P.-F."/>
            <person name="Lindquist E."/>
            <person name="Kamisugi Y."/>
            <person name="Tanahashi T."/>
            <person name="Sakakibara K."/>
            <person name="Fujita T."/>
            <person name="Oishi K."/>
            <person name="Shin-I T."/>
            <person name="Kuroki Y."/>
            <person name="Toyoda A."/>
            <person name="Suzuki Y."/>
            <person name="Hashimoto A."/>
            <person name="Yamaguchi K."/>
            <person name="Sugano A."/>
            <person name="Kohara Y."/>
            <person name="Fujiyama A."/>
            <person name="Anterola A."/>
            <person name="Aoki S."/>
            <person name="Ashton N."/>
            <person name="Barbazuk W.B."/>
            <person name="Barker E."/>
            <person name="Bennetzen J."/>
            <person name="Bezanilla M."/>
            <person name="Blankenship R."/>
            <person name="Cho S.H."/>
            <person name="Dutcher S."/>
            <person name="Estelle M."/>
            <person name="Fawcett J.A."/>
            <person name="Gundlach H."/>
            <person name="Hanada K."/>
            <person name="Heyl A."/>
            <person name="Hicks K.A."/>
            <person name="Hugh J."/>
            <person name="Lohr M."/>
            <person name="Mayer K."/>
            <person name="Melkozernov A."/>
            <person name="Murata T."/>
            <person name="Nelson D."/>
            <person name="Pils B."/>
            <person name="Prigge M."/>
            <person name="Reiss B."/>
            <person name="Renner T."/>
            <person name="Rombauts S."/>
            <person name="Rushton P."/>
            <person name="Sanderfoot A."/>
            <person name="Schween G."/>
            <person name="Shiu S.-H."/>
            <person name="Stueber K."/>
            <person name="Theodoulou F.L."/>
            <person name="Tu H."/>
            <person name="Van de Peer Y."/>
            <person name="Verrier P.J."/>
            <person name="Waters E."/>
            <person name="Wood A."/>
            <person name="Yang L."/>
            <person name="Cove D."/>
            <person name="Cuming A."/>
            <person name="Hasebe M."/>
            <person name="Lucas S."/>
            <person name="Mishler D.B."/>
            <person name="Reski R."/>
            <person name="Grigoriev I."/>
            <person name="Quatrano R.S."/>
            <person name="Boore J.L."/>
        </authorList>
    </citation>
    <scope>NUCLEOTIDE SEQUENCE [LARGE SCALE GENOMIC DNA]</scope>
    <source>
        <strain evidence="2 3">cv. Gransden 2004</strain>
    </source>
</reference>
<dbReference type="AlphaFoldDB" id="A0A2K1L3W8"/>
<accession>A0A2K1L3W8</accession>